<evidence type="ECO:0000256" key="2">
    <source>
        <dbReference type="RuleBase" id="RU003357"/>
    </source>
</evidence>
<evidence type="ECO:0000256" key="1">
    <source>
        <dbReference type="PROSITE-ProRule" id="PRU01360"/>
    </source>
</evidence>
<dbReference type="NCBIfam" id="TIGR04057">
    <property type="entry name" value="SusC_RagA_signa"/>
    <property type="match status" value="1"/>
</dbReference>
<dbReference type="InterPro" id="IPR000531">
    <property type="entry name" value="Beta-barrel_TonB"/>
</dbReference>
<comment type="subcellular location">
    <subcellularLocation>
        <location evidence="1">Cell outer membrane</location>
        <topology evidence="1">Multi-pass membrane protein</topology>
    </subcellularLocation>
</comment>
<dbReference type="Gene3D" id="2.170.130.10">
    <property type="entry name" value="TonB-dependent receptor, plug domain"/>
    <property type="match status" value="1"/>
</dbReference>
<name>A0A2T7BLX9_9BACT</name>
<dbReference type="NCBIfam" id="TIGR04056">
    <property type="entry name" value="OMP_RagA_SusC"/>
    <property type="match status" value="1"/>
</dbReference>
<evidence type="ECO:0000313" key="5">
    <source>
        <dbReference type="EMBL" id="PUZ28687.1"/>
    </source>
</evidence>
<feature type="domain" description="TonB-dependent receptor-like beta-barrel" evidence="3">
    <location>
        <begin position="489"/>
        <end position="933"/>
    </location>
</feature>
<dbReference type="PROSITE" id="PS52016">
    <property type="entry name" value="TONB_DEPENDENT_REC_3"/>
    <property type="match status" value="1"/>
</dbReference>
<dbReference type="Pfam" id="PF00593">
    <property type="entry name" value="TonB_dep_Rec_b-barrel"/>
    <property type="match status" value="1"/>
</dbReference>
<sequence length="1116" mass="125530">MPVTMLHRYLVGKGGALPLTEERSSQPSLPQAGRILGLLLALTVLQLLPAQAQHKTWIKGLIEDEKGQPIPGASVQLKSGADSVKRMTMTNEHGVFTFDDSQNKPPFVFTIAYVGYLTQTITKNNLDPQKEQSIYVVMKEASSALNEVIVVGYGTQKKVNLTGAVDQVGKEVFTNRPMTSATKGLQGVLPNLNIRITDGKPTRGATYNVRGTTSIGAGGSALVLIDGVPGDPNLLNPNDIESVSVLKDAAAAAIYGARGSFGVVLITTKAPSKDKTQLTYSGNYSLNDRTIKPKFVTNGYEWAKNFDEAYYAWNDYKAHPAKANSVFPFSLDYLDELKRRNDDPSLPKVDIDPTTGNYVYYGNTDWMHELYADSDPSTEQNLSMSGGNSKSDYYLSGRYYSQKGIFRYNTDHFKQYNVRAKGTVRPFEWMKVENNFDFSNRHYFYPILNHPSNTPVWRRISDEAFPVAMLKNPDGSITENGSIVFGSFVTGNNYSDQTQLLLRNTSRVTTSFLHDHLHVNGDFTYAFTSNLETRLYTPVPYEKMPGATLLRGESKMNEENDRTMYTGMNIYADYSQQLHKHAFKLLVGYNYENTLFKSRYYQHDGLINSSLPDFSLMNGLNYTLTGGGYEWRTLGGFFRANYNYDERYLLEVNGRYDGSSKFPTQQQWGFFPSASAGWRVSREAFWKVSPGFISDLKVRGSYGSLGNGNVDPYQFLETMTVTKLNMSINGVTPIYTQNPNVIPDGLTWEKSTTLNGGLDVAFLNDHLRVNFDRYVRKTTNMFTPGPTLPSVFGAAVPKGNYADLKTQGWELSVNWNNTFNLGNKPFGYNFGVVVSDYTSVITRYNNQQGLIPTLASPNNYYVGMRVGEMWGFVNDGYFTEADLAGKHADQSFIRVAAANQLLPGDIRFKDLNGDNKITQGANTTKDPGDQRVIGNTEPRYAFGINGGANWNGFFMNFFFQGIGKRDFWPGADNSLFWGQYNRPYSWMPVDVLNNRWSEENPNAYFPRFRGYTALNSNAELYVQQSKYVQNVAYIRLKNLTLGYTLPHSWTDRAKMKEARLYFTGQNLWTWTPMYRHVRTMDPEVIEGADPELSKGAGNGMDYPMLKTYTVGMSITF</sequence>
<dbReference type="AlphaFoldDB" id="A0A2T7BLX9"/>
<dbReference type="Proteomes" id="UP000244450">
    <property type="component" value="Unassembled WGS sequence"/>
</dbReference>
<keyword evidence="1" id="KW-1134">Transmembrane beta strand</keyword>
<dbReference type="InterPro" id="IPR023996">
    <property type="entry name" value="TonB-dep_OMP_SusC/RagA"/>
</dbReference>
<keyword evidence="1" id="KW-0998">Cell outer membrane</keyword>
<keyword evidence="1 2" id="KW-0472">Membrane</keyword>
<evidence type="ECO:0000259" key="3">
    <source>
        <dbReference type="Pfam" id="PF00593"/>
    </source>
</evidence>
<comment type="similarity">
    <text evidence="1 2">Belongs to the TonB-dependent receptor family.</text>
</comment>
<evidence type="ECO:0000259" key="4">
    <source>
        <dbReference type="Pfam" id="PF07715"/>
    </source>
</evidence>
<dbReference type="InterPro" id="IPR012910">
    <property type="entry name" value="Plug_dom"/>
</dbReference>
<comment type="caution">
    <text evidence="5">The sequence shown here is derived from an EMBL/GenBank/DDBJ whole genome shotgun (WGS) entry which is preliminary data.</text>
</comment>
<dbReference type="Pfam" id="PF13620">
    <property type="entry name" value="CarboxypepD_reg"/>
    <property type="match status" value="1"/>
</dbReference>
<gene>
    <name evidence="5" type="ORF">DCC81_04165</name>
</gene>
<dbReference type="OrthoDB" id="604358at2"/>
<dbReference type="InterPro" id="IPR039426">
    <property type="entry name" value="TonB-dep_rcpt-like"/>
</dbReference>
<dbReference type="InterPro" id="IPR008969">
    <property type="entry name" value="CarboxyPept-like_regulatory"/>
</dbReference>
<feature type="domain" description="TonB-dependent receptor plug" evidence="4">
    <location>
        <begin position="158"/>
        <end position="263"/>
    </location>
</feature>
<dbReference type="InterPro" id="IPR023997">
    <property type="entry name" value="TonB-dep_OMP_SusC/RagA_CS"/>
</dbReference>
<reference evidence="5 6" key="1">
    <citation type="submission" date="2018-04" db="EMBL/GenBank/DDBJ databases">
        <title>Chitinophaga fuyangensis sp. nov., isolated from soil in a chemical factory.</title>
        <authorList>
            <person name="Chen K."/>
        </authorList>
    </citation>
    <scope>NUCLEOTIDE SEQUENCE [LARGE SCALE GENOMIC DNA]</scope>
    <source>
        <strain evidence="5 6">LY-1</strain>
    </source>
</reference>
<dbReference type="Pfam" id="PF07715">
    <property type="entry name" value="Plug"/>
    <property type="match status" value="1"/>
</dbReference>
<dbReference type="Gene3D" id="2.60.40.1120">
    <property type="entry name" value="Carboxypeptidase-like, regulatory domain"/>
    <property type="match status" value="1"/>
</dbReference>
<protein>
    <submittedName>
        <fullName evidence="5">SusC/RagA family protein</fullName>
    </submittedName>
</protein>
<keyword evidence="1" id="KW-0812">Transmembrane</keyword>
<accession>A0A2T7BLX9</accession>
<keyword evidence="1" id="KW-0813">Transport</keyword>
<evidence type="ECO:0000313" key="6">
    <source>
        <dbReference type="Proteomes" id="UP000244450"/>
    </source>
</evidence>
<keyword evidence="6" id="KW-1185">Reference proteome</keyword>
<dbReference type="GO" id="GO:0009279">
    <property type="term" value="C:cell outer membrane"/>
    <property type="evidence" value="ECO:0007669"/>
    <property type="project" value="UniProtKB-SubCell"/>
</dbReference>
<dbReference type="EMBL" id="QCYK01000001">
    <property type="protein sequence ID" value="PUZ28687.1"/>
    <property type="molecule type" value="Genomic_DNA"/>
</dbReference>
<dbReference type="SUPFAM" id="SSF56935">
    <property type="entry name" value="Porins"/>
    <property type="match status" value="1"/>
</dbReference>
<dbReference type="SUPFAM" id="SSF49464">
    <property type="entry name" value="Carboxypeptidase regulatory domain-like"/>
    <property type="match status" value="1"/>
</dbReference>
<dbReference type="InterPro" id="IPR037066">
    <property type="entry name" value="Plug_dom_sf"/>
</dbReference>
<organism evidence="5 6">
    <name type="scientific">Chitinophaga parva</name>
    <dbReference type="NCBI Taxonomy" id="2169414"/>
    <lineage>
        <taxon>Bacteria</taxon>
        <taxon>Pseudomonadati</taxon>
        <taxon>Bacteroidota</taxon>
        <taxon>Chitinophagia</taxon>
        <taxon>Chitinophagales</taxon>
        <taxon>Chitinophagaceae</taxon>
        <taxon>Chitinophaga</taxon>
    </lineage>
</organism>
<proteinExistence type="inferred from homology"/>
<keyword evidence="2" id="KW-0798">TonB box</keyword>